<comment type="caution">
    <text evidence="11">The sequence shown here is derived from an EMBL/GenBank/DDBJ whole genome shotgun (WGS) entry which is preliminary data.</text>
</comment>
<dbReference type="PANTHER" id="PTHR33451">
    <property type="entry name" value="MALATE-2H(+)/NA(+)-LACTATE ANTIPORTER"/>
    <property type="match status" value="1"/>
</dbReference>
<organism evidence="11 12">
    <name type="scientific">Mediterraneibacter hominis</name>
    <dbReference type="NCBI Taxonomy" id="2763054"/>
    <lineage>
        <taxon>Bacteria</taxon>
        <taxon>Bacillati</taxon>
        <taxon>Bacillota</taxon>
        <taxon>Clostridia</taxon>
        <taxon>Lachnospirales</taxon>
        <taxon>Lachnospiraceae</taxon>
        <taxon>Mediterraneibacter</taxon>
    </lineage>
</organism>
<feature type="transmembrane region" description="Helical" evidence="9">
    <location>
        <begin position="199"/>
        <end position="218"/>
    </location>
</feature>
<dbReference type="EMBL" id="JACOPF010000003">
    <property type="protein sequence ID" value="MBC5690086.1"/>
    <property type="molecule type" value="Genomic_DNA"/>
</dbReference>
<feature type="domain" description="Na+/H+ antiporter NhaC-like C-terminal" evidence="10">
    <location>
        <begin position="168"/>
        <end position="460"/>
    </location>
</feature>
<evidence type="ECO:0000256" key="2">
    <source>
        <dbReference type="ARBA" id="ARBA00022448"/>
    </source>
</evidence>
<evidence type="ECO:0000256" key="8">
    <source>
        <dbReference type="ARBA" id="ARBA00038435"/>
    </source>
</evidence>
<evidence type="ECO:0000256" key="7">
    <source>
        <dbReference type="ARBA" id="ARBA00023136"/>
    </source>
</evidence>
<keyword evidence="12" id="KW-1185">Reference proteome</keyword>
<keyword evidence="5 9" id="KW-0812">Transmembrane</keyword>
<dbReference type="RefSeq" id="WP_186876732.1">
    <property type="nucleotide sequence ID" value="NZ_JACOPF010000003.1"/>
</dbReference>
<keyword evidence="2" id="KW-0813">Transport</keyword>
<feature type="transmembrane region" description="Helical" evidence="9">
    <location>
        <begin position="359"/>
        <end position="377"/>
    </location>
</feature>
<dbReference type="GO" id="GO:0005886">
    <property type="term" value="C:plasma membrane"/>
    <property type="evidence" value="ECO:0007669"/>
    <property type="project" value="UniProtKB-SubCell"/>
</dbReference>
<comment type="subcellular location">
    <subcellularLocation>
        <location evidence="1">Cell membrane</location>
        <topology evidence="1">Multi-pass membrane protein</topology>
    </subcellularLocation>
</comment>
<feature type="transmembrane region" description="Helical" evidence="9">
    <location>
        <begin position="269"/>
        <end position="290"/>
    </location>
</feature>
<evidence type="ECO:0000256" key="4">
    <source>
        <dbReference type="ARBA" id="ARBA00022475"/>
    </source>
</evidence>
<feature type="transmembrane region" description="Helical" evidence="9">
    <location>
        <begin position="320"/>
        <end position="338"/>
    </location>
</feature>
<comment type="similarity">
    <text evidence="8">Belongs to the NhaC Na(+)/H(+) (TC 2.A.35) antiporter family.</text>
</comment>
<evidence type="ECO:0000259" key="10">
    <source>
        <dbReference type="Pfam" id="PF03553"/>
    </source>
</evidence>
<feature type="transmembrane region" description="Helical" evidence="9">
    <location>
        <begin position="81"/>
        <end position="104"/>
    </location>
</feature>
<keyword evidence="3" id="KW-0050">Antiport</keyword>
<evidence type="ECO:0000256" key="3">
    <source>
        <dbReference type="ARBA" id="ARBA00022449"/>
    </source>
</evidence>
<dbReference type="PANTHER" id="PTHR33451:SF3">
    <property type="entry name" value="MALATE-2H(+)_NA(+)-LACTATE ANTIPORTER"/>
    <property type="match status" value="1"/>
</dbReference>
<feature type="transmembrane region" description="Helical" evidence="9">
    <location>
        <begin position="110"/>
        <end position="131"/>
    </location>
</feature>
<dbReference type="Proteomes" id="UP000652477">
    <property type="component" value="Unassembled WGS sequence"/>
</dbReference>
<feature type="transmembrane region" description="Helical" evidence="9">
    <location>
        <begin position="43"/>
        <end position="61"/>
    </location>
</feature>
<accession>A0A923LJX6</accession>
<protein>
    <submittedName>
        <fullName evidence="11">Na+/H+ antiporter NhaC</fullName>
    </submittedName>
</protein>
<name>A0A923LJX6_9FIRM</name>
<dbReference type="InterPro" id="IPR052180">
    <property type="entry name" value="NhaC_Na-H+_Antiporter"/>
</dbReference>
<proteinExistence type="inferred from homology"/>
<keyword evidence="7 9" id="KW-0472">Membrane</keyword>
<evidence type="ECO:0000256" key="5">
    <source>
        <dbReference type="ARBA" id="ARBA00022692"/>
    </source>
</evidence>
<sequence length="473" mass="50035">MEERNKKKREERQATFGISIAIMLIVILILVGSILVLKLDPHIPLIMCTFVLVFFGLYLHITWSDMMSAAVKSISECIEAIIIMMSIGMVVGAWVSCGTVPFIIYWGLKVFSPAFLLPFAVFLCALMSTLTGSSWTTVGTIGVAFMGIGMAMGINPAIVAGAIVCGSFFGDTQSPMSDGCNFATAISGAGLYNGVKGMFISNIPALLIGMIIYVFIGLRYSGGDLGGAEESIQETLGGLAAGFNLTPAVLIPPVLLIVLIVIKFPAVPTMIAAAFSGCICSVLFQGNSLAESLGFMMKGYVGDTGVEAVDSIVTRGGLSAMMNTVAIVILSMWMAGVLQRTGIMHAILAKIARLVKKPGPLVATSTATTFIFSYIAADPYLAMMLPAKVYGEAYDELGYDRSVLCRSISGAVFFAPMVPWGSGGLYTAAALGVAVTAYLPYYFVGFLAPILTILFAFLGIGMYKAKKSVTETV</sequence>
<dbReference type="GO" id="GO:0015297">
    <property type="term" value="F:antiporter activity"/>
    <property type="evidence" value="ECO:0007669"/>
    <property type="project" value="UniProtKB-KW"/>
</dbReference>
<feature type="transmembrane region" description="Helical" evidence="9">
    <location>
        <begin position="143"/>
        <end position="169"/>
    </location>
</feature>
<dbReference type="NCBIfam" id="TIGR00931">
    <property type="entry name" value="antiport_nhaC"/>
    <property type="match status" value="1"/>
</dbReference>
<feature type="transmembrane region" description="Helical" evidence="9">
    <location>
        <begin position="14"/>
        <end position="37"/>
    </location>
</feature>
<gene>
    <name evidence="11" type="primary">nhaC</name>
    <name evidence="11" type="ORF">H8S37_14300</name>
</gene>
<feature type="transmembrane region" description="Helical" evidence="9">
    <location>
        <begin position="441"/>
        <end position="463"/>
    </location>
</feature>
<evidence type="ECO:0000256" key="1">
    <source>
        <dbReference type="ARBA" id="ARBA00004651"/>
    </source>
</evidence>
<evidence type="ECO:0000313" key="12">
    <source>
        <dbReference type="Proteomes" id="UP000652477"/>
    </source>
</evidence>
<keyword evidence="6 9" id="KW-1133">Transmembrane helix</keyword>
<evidence type="ECO:0000313" key="11">
    <source>
        <dbReference type="EMBL" id="MBC5690086.1"/>
    </source>
</evidence>
<dbReference type="InterPro" id="IPR018461">
    <property type="entry name" value="Na/H_Antiport_NhaC-like_C"/>
</dbReference>
<dbReference type="InterPro" id="IPR004770">
    <property type="entry name" value="Na/H_antiport_NhaC"/>
</dbReference>
<keyword evidence="4" id="KW-1003">Cell membrane</keyword>
<evidence type="ECO:0000256" key="6">
    <source>
        <dbReference type="ARBA" id="ARBA00022989"/>
    </source>
</evidence>
<evidence type="ECO:0000256" key="9">
    <source>
        <dbReference type="SAM" id="Phobius"/>
    </source>
</evidence>
<feature type="transmembrane region" description="Helical" evidence="9">
    <location>
        <begin position="238"/>
        <end position="262"/>
    </location>
</feature>
<reference evidence="11" key="1">
    <citation type="submission" date="2020-08" db="EMBL/GenBank/DDBJ databases">
        <title>Genome public.</title>
        <authorList>
            <person name="Liu C."/>
            <person name="Sun Q."/>
        </authorList>
    </citation>
    <scope>NUCLEOTIDE SEQUENCE</scope>
    <source>
        <strain evidence="11">NSJ-55</strain>
    </source>
</reference>
<dbReference type="AlphaFoldDB" id="A0A923LJX6"/>
<dbReference type="Pfam" id="PF03553">
    <property type="entry name" value="Na_H_antiporter"/>
    <property type="match status" value="1"/>
</dbReference>